<dbReference type="AlphaFoldDB" id="A0A9D1J334"/>
<evidence type="ECO:0000313" key="1">
    <source>
        <dbReference type="EMBL" id="HIR58900.1"/>
    </source>
</evidence>
<dbReference type="SUPFAM" id="SSF50475">
    <property type="entry name" value="FMN-binding split barrel"/>
    <property type="match status" value="1"/>
</dbReference>
<protein>
    <submittedName>
        <fullName evidence="1">Pyridoxamine 5'-phosphate oxidase family protein</fullName>
    </submittedName>
</protein>
<accession>A0A9D1J334</accession>
<dbReference type="InterPro" id="IPR012349">
    <property type="entry name" value="Split_barrel_FMN-bd"/>
</dbReference>
<sequence>MKEVYDFLVKTEVNYLSTIDGDKPSCRPFGAPIIYDDKIYILTSKHKNVSKQINKNNNVCIVAYDGENWLRINCKLIDDSSNTNAKSKFLEEFDDLEEAGYSLDNPDMQVLYMSNVEAILYDEDGNELEKYCF</sequence>
<dbReference type="Gene3D" id="2.30.110.10">
    <property type="entry name" value="Electron Transport, Fmn-binding Protein, Chain A"/>
    <property type="match status" value="1"/>
</dbReference>
<dbReference type="Proteomes" id="UP000824232">
    <property type="component" value="Unassembled WGS sequence"/>
</dbReference>
<reference evidence="1" key="2">
    <citation type="journal article" date="2021" name="PeerJ">
        <title>Extensive microbial diversity within the chicken gut microbiome revealed by metagenomics and culture.</title>
        <authorList>
            <person name="Gilroy R."/>
            <person name="Ravi A."/>
            <person name="Getino M."/>
            <person name="Pursley I."/>
            <person name="Horton D.L."/>
            <person name="Alikhan N.F."/>
            <person name="Baker D."/>
            <person name="Gharbi K."/>
            <person name="Hall N."/>
            <person name="Watson M."/>
            <person name="Adriaenssens E.M."/>
            <person name="Foster-Nyarko E."/>
            <person name="Jarju S."/>
            <person name="Secka A."/>
            <person name="Antonio M."/>
            <person name="Oren A."/>
            <person name="Chaudhuri R.R."/>
            <person name="La Ragione R."/>
            <person name="Hildebrand F."/>
            <person name="Pallen M.J."/>
        </authorList>
    </citation>
    <scope>NUCLEOTIDE SEQUENCE</scope>
    <source>
        <strain evidence="1">CHK184-20233</strain>
    </source>
</reference>
<proteinExistence type="predicted"/>
<gene>
    <name evidence="1" type="ORF">IAB38_02515</name>
</gene>
<evidence type="ECO:0000313" key="2">
    <source>
        <dbReference type="Proteomes" id="UP000824232"/>
    </source>
</evidence>
<organism evidence="1 2">
    <name type="scientific">Candidatus Onthousia excrementipullorum</name>
    <dbReference type="NCBI Taxonomy" id="2840884"/>
    <lineage>
        <taxon>Bacteria</taxon>
        <taxon>Bacillati</taxon>
        <taxon>Bacillota</taxon>
        <taxon>Bacilli</taxon>
        <taxon>Candidatus Onthousia</taxon>
    </lineage>
</organism>
<reference evidence="1" key="1">
    <citation type="submission" date="2020-10" db="EMBL/GenBank/DDBJ databases">
        <authorList>
            <person name="Gilroy R."/>
        </authorList>
    </citation>
    <scope>NUCLEOTIDE SEQUENCE</scope>
    <source>
        <strain evidence="1">CHK184-20233</strain>
    </source>
</reference>
<dbReference type="EMBL" id="DVHC01000027">
    <property type="protein sequence ID" value="HIR58900.1"/>
    <property type="molecule type" value="Genomic_DNA"/>
</dbReference>
<name>A0A9D1J334_9FIRM</name>
<comment type="caution">
    <text evidence="1">The sequence shown here is derived from an EMBL/GenBank/DDBJ whole genome shotgun (WGS) entry which is preliminary data.</text>
</comment>